<dbReference type="EMBL" id="LNYB01000023">
    <property type="protein sequence ID" value="KTD02627.1"/>
    <property type="molecule type" value="Genomic_DNA"/>
</dbReference>
<dbReference type="STRING" id="453.Lfee_0782"/>
<dbReference type="PANTHER" id="PTHR36112:SF1">
    <property type="entry name" value="RIBOSOMAL RNA SMALL SUBUNIT METHYLTRANSFERASE J"/>
    <property type="match status" value="1"/>
</dbReference>
<comment type="catalytic activity">
    <reaction evidence="1">
        <text>guanosine(1516) in 16S rRNA + S-adenosyl-L-methionine = N(2)-methylguanosine(1516) in 16S rRNA + S-adenosyl-L-homocysteine + H(+)</text>
        <dbReference type="Rhea" id="RHEA:43220"/>
        <dbReference type="Rhea" id="RHEA-COMP:10412"/>
        <dbReference type="Rhea" id="RHEA-COMP:10413"/>
        <dbReference type="ChEBI" id="CHEBI:15378"/>
        <dbReference type="ChEBI" id="CHEBI:57856"/>
        <dbReference type="ChEBI" id="CHEBI:59789"/>
        <dbReference type="ChEBI" id="CHEBI:74269"/>
        <dbReference type="ChEBI" id="CHEBI:74481"/>
        <dbReference type="EC" id="2.1.1.242"/>
    </reaction>
</comment>
<dbReference type="HAMAP" id="MF_01523">
    <property type="entry name" value="16SrRNA_methyltr_J"/>
    <property type="match status" value="1"/>
</dbReference>
<keyword evidence="1" id="KW-0698">rRNA processing</keyword>
<name>A0A0W0U3J6_9GAMM</name>
<dbReference type="PANTHER" id="PTHR36112">
    <property type="entry name" value="RIBOSOMAL RNA SMALL SUBUNIT METHYLTRANSFERASE J"/>
    <property type="match status" value="1"/>
</dbReference>
<dbReference type="InterPro" id="IPR029063">
    <property type="entry name" value="SAM-dependent_MTases_sf"/>
</dbReference>
<keyword evidence="1 2" id="KW-0489">Methyltransferase</keyword>
<comment type="caution">
    <text evidence="1">Lacks conserved residue(s) required for the propagation of feature annotation.</text>
</comment>
<dbReference type="PATRIC" id="fig|453.4.peg.846"/>
<evidence type="ECO:0000313" key="4">
    <source>
        <dbReference type="Proteomes" id="UP000054698"/>
    </source>
</evidence>
<dbReference type="InterPro" id="IPR007536">
    <property type="entry name" value="16SrRNA_methylTrfase_J"/>
</dbReference>
<keyword evidence="1" id="KW-0963">Cytoplasm</keyword>
<evidence type="ECO:0000313" key="2">
    <source>
        <dbReference type="EMBL" id="KTD02627.1"/>
    </source>
</evidence>
<dbReference type="RefSeq" id="WP_058444086.1">
    <property type="nucleotide sequence ID" value="NZ_CAAAHT010000014.1"/>
</dbReference>
<dbReference type="EC" id="2.1.1.242" evidence="1"/>
<keyword evidence="4" id="KW-1185">Reference proteome</keyword>
<feature type="binding site" evidence="1">
    <location>
        <begin position="112"/>
        <end position="113"/>
    </location>
    <ligand>
        <name>S-adenosyl-L-methionine</name>
        <dbReference type="ChEBI" id="CHEBI:59789"/>
    </ligand>
</feature>
<dbReference type="Pfam" id="PF04445">
    <property type="entry name" value="SAM_MT"/>
    <property type="match status" value="1"/>
</dbReference>
<comment type="similarity">
    <text evidence="1">Belongs to the methyltransferase superfamily. RsmJ family.</text>
</comment>
<dbReference type="Proteomes" id="UP000251942">
    <property type="component" value="Unassembled WGS sequence"/>
</dbReference>
<evidence type="ECO:0000313" key="5">
    <source>
        <dbReference type="Proteomes" id="UP000251942"/>
    </source>
</evidence>
<dbReference type="GO" id="GO:0005737">
    <property type="term" value="C:cytoplasm"/>
    <property type="evidence" value="ECO:0007669"/>
    <property type="project" value="UniProtKB-SubCell"/>
</dbReference>
<keyword evidence="1 2" id="KW-0808">Transferase</keyword>
<feature type="binding site" evidence="1">
    <location>
        <position position="164"/>
    </location>
    <ligand>
        <name>S-adenosyl-L-methionine</name>
        <dbReference type="ChEBI" id="CHEBI:59789"/>
    </ligand>
</feature>
<comment type="function">
    <text evidence="1">Specifically methylates the guanosine in position 1516 of 16S rRNA.</text>
</comment>
<organism evidence="2 4">
    <name type="scientific">Legionella feeleii</name>
    <dbReference type="NCBI Taxonomy" id="453"/>
    <lineage>
        <taxon>Bacteria</taxon>
        <taxon>Pseudomonadati</taxon>
        <taxon>Pseudomonadota</taxon>
        <taxon>Gammaproteobacteria</taxon>
        <taxon>Legionellales</taxon>
        <taxon>Legionellaceae</taxon>
        <taxon>Legionella</taxon>
    </lineage>
</organism>
<dbReference type="AlphaFoldDB" id="A0A0W0U3J6"/>
<accession>A0A0W0U3J6</accession>
<keyword evidence="1" id="KW-0949">S-adenosyl-L-methionine</keyword>
<sequence>MNEQLAIGYENEALQEEAQQLAIQLGLEINNQATKQLLVTSERLVLKIPAFSPLYADFTTSTWQKRRDAGKQQGLVRACKPGPGTRIIDVTAGWGRDAAVLASFGAEVLMIERQPVMAVLLADALMRRDEHSKERLKLKIKHCDALHYLQALPVNAYPEVIYMDPMHPQRQKAALVKKDMQALQQLIGTDEDALALLELAKTKALKRVVVKWPQHLPALLPPTSSIAGKTVRFDIYANASAFDNKT</sequence>
<gene>
    <name evidence="1 3" type="primary">rsmJ</name>
    <name evidence="2" type="ORF">Lfee_0782</name>
    <name evidence="3" type="ORF">NCTC12022_01917</name>
</gene>
<feature type="binding site" evidence="1">
    <location>
        <begin position="96"/>
        <end position="97"/>
    </location>
    <ligand>
        <name>S-adenosyl-L-methionine</name>
        <dbReference type="ChEBI" id="CHEBI:59789"/>
    </ligand>
</feature>
<protein>
    <recommendedName>
        <fullName evidence="1">Ribosomal RNA small subunit methyltransferase J</fullName>
        <ecNumber evidence="1">2.1.1.242</ecNumber>
    </recommendedName>
    <alternativeName>
        <fullName evidence="1">16S rRNA m2G1516 methyltransferase</fullName>
    </alternativeName>
    <alternativeName>
        <fullName evidence="1">rRNA (guanine-N(2)-)-methyltransferase</fullName>
    </alternativeName>
</protein>
<dbReference type="SUPFAM" id="SSF53335">
    <property type="entry name" value="S-adenosyl-L-methionine-dependent methyltransferases"/>
    <property type="match status" value="1"/>
</dbReference>
<evidence type="ECO:0000313" key="3">
    <source>
        <dbReference type="EMBL" id="SPX61178.1"/>
    </source>
</evidence>
<dbReference type="CDD" id="cd02440">
    <property type="entry name" value="AdoMet_MTases"/>
    <property type="match status" value="1"/>
</dbReference>
<dbReference type="EMBL" id="UASS01000018">
    <property type="protein sequence ID" value="SPX61178.1"/>
    <property type="molecule type" value="Genomic_DNA"/>
</dbReference>
<dbReference type="GO" id="GO:0008990">
    <property type="term" value="F:rRNA (guanine-N2-)-methyltransferase activity"/>
    <property type="evidence" value="ECO:0007669"/>
    <property type="project" value="UniProtKB-UniRule"/>
</dbReference>
<dbReference type="Proteomes" id="UP000054698">
    <property type="component" value="Unassembled WGS sequence"/>
</dbReference>
<dbReference type="Gene3D" id="3.40.50.150">
    <property type="entry name" value="Vaccinia Virus protein VP39"/>
    <property type="match status" value="1"/>
</dbReference>
<reference evidence="3 5" key="2">
    <citation type="submission" date="2018-06" db="EMBL/GenBank/DDBJ databases">
        <authorList>
            <consortium name="Pathogen Informatics"/>
            <person name="Doyle S."/>
        </authorList>
    </citation>
    <scope>NUCLEOTIDE SEQUENCE [LARGE SCALE GENOMIC DNA]</scope>
    <source>
        <strain evidence="3 5">NCTC12022</strain>
    </source>
</reference>
<reference evidence="2 4" key="1">
    <citation type="submission" date="2015-11" db="EMBL/GenBank/DDBJ databases">
        <title>Genomic analysis of 38 Legionella species identifies large and diverse effector repertoires.</title>
        <authorList>
            <person name="Burstein D."/>
            <person name="Amaro F."/>
            <person name="Zusman T."/>
            <person name="Lifshitz Z."/>
            <person name="Cohen O."/>
            <person name="Gilbert J.A."/>
            <person name="Pupko T."/>
            <person name="Shuman H.A."/>
            <person name="Segal G."/>
        </authorList>
    </citation>
    <scope>NUCLEOTIDE SEQUENCE [LARGE SCALE GENOMIC DNA]</scope>
    <source>
        <strain evidence="2 4">WO-44C</strain>
    </source>
</reference>
<proteinExistence type="inferred from homology"/>
<evidence type="ECO:0000256" key="1">
    <source>
        <dbReference type="HAMAP-Rule" id="MF_01523"/>
    </source>
</evidence>
<dbReference type="OrthoDB" id="3191794at2"/>
<comment type="subcellular location">
    <subcellularLocation>
        <location evidence="1">Cytoplasm</location>
    </subcellularLocation>
</comment>